<reference evidence="1" key="2">
    <citation type="journal article" date="2020" name="Nat. Commun.">
        <title>Large-scale genome sequencing of mycorrhizal fungi provides insights into the early evolution of symbiotic traits.</title>
        <authorList>
            <person name="Miyauchi S."/>
            <person name="Kiss E."/>
            <person name="Kuo A."/>
            <person name="Drula E."/>
            <person name="Kohler A."/>
            <person name="Sanchez-Garcia M."/>
            <person name="Morin E."/>
            <person name="Andreopoulos B."/>
            <person name="Barry K.W."/>
            <person name="Bonito G."/>
            <person name="Buee M."/>
            <person name="Carver A."/>
            <person name="Chen C."/>
            <person name="Cichocki N."/>
            <person name="Clum A."/>
            <person name="Culley D."/>
            <person name="Crous P.W."/>
            <person name="Fauchery L."/>
            <person name="Girlanda M."/>
            <person name="Hayes R.D."/>
            <person name="Keri Z."/>
            <person name="LaButti K."/>
            <person name="Lipzen A."/>
            <person name="Lombard V."/>
            <person name="Magnuson J."/>
            <person name="Maillard F."/>
            <person name="Murat C."/>
            <person name="Nolan M."/>
            <person name="Ohm R.A."/>
            <person name="Pangilinan J."/>
            <person name="Pereira M.F."/>
            <person name="Perotto S."/>
            <person name="Peter M."/>
            <person name="Pfister S."/>
            <person name="Riley R."/>
            <person name="Sitrit Y."/>
            <person name="Stielow J.B."/>
            <person name="Szollosi G."/>
            <person name="Zifcakova L."/>
            <person name="Stursova M."/>
            <person name="Spatafora J.W."/>
            <person name="Tedersoo L."/>
            <person name="Vaario L.M."/>
            <person name="Yamada A."/>
            <person name="Yan M."/>
            <person name="Wang P."/>
            <person name="Xu J."/>
            <person name="Bruns T."/>
            <person name="Baldrian P."/>
            <person name="Vilgalys R."/>
            <person name="Dunand C."/>
            <person name="Henrissat B."/>
            <person name="Grigoriev I.V."/>
            <person name="Hibbett D."/>
            <person name="Nagy L.G."/>
            <person name="Martin F.M."/>
        </authorList>
    </citation>
    <scope>NUCLEOTIDE SEQUENCE</scope>
    <source>
        <strain evidence="1">P2</strain>
    </source>
</reference>
<evidence type="ECO:0000313" key="2">
    <source>
        <dbReference type="Proteomes" id="UP000886501"/>
    </source>
</evidence>
<sequence length="500" mass="56182">MPVGRPMYRITLNFLRFLSRLFSFPSQYASCFSAFKRPGKKSGVTTFSDGNDSSDPSDPELEFDFEDDYEIISLKGFRTLESELKRALAELDLKKGEVRLLDDKEKKGREELADITQKLASVTGYLELLVEEMEKKKSEFTTTMGRLQEENRGLVQQLQEQTSRADSLMTELTEVKAIAATREKDIGVLQSRLNGSLSTVESQSADLANIRALLPQSDTVVDTDAIKLVGRLNAEIFQAAALLAEACSSVKGRPLQDIDNRTASTRVKEMFGTKFVDLVQNVPHENNPAVLRIAFQACIVVFADWVSAAWHFQADPAPQFFGEVYRNVWLDEGQAAAGHWRAQTRKHIQKLLDPNPDGIRRRFIMHISDSLADVVLCAGIHNKHDQMSETIIRMAGDRISTVVEMALKLNRMLGEEVTAADVETTWAHAQDIFDPNWMEDDYGNWKSYGARMDLKVMCTTDLGLRRLVKADNEVGWVDTVLVKPKVILEEILSSSPIEAK</sequence>
<evidence type="ECO:0000313" key="1">
    <source>
        <dbReference type="EMBL" id="KAF9650964.1"/>
    </source>
</evidence>
<dbReference type="Proteomes" id="UP000886501">
    <property type="component" value="Unassembled WGS sequence"/>
</dbReference>
<name>A0ACB6ZN66_THEGA</name>
<dbReference type="EMBL" id="MU117979">
    <property type="protein sequence ID" value="KAF9650964.1"/>
    <property type="molecule type" value="Genomic_DNA"/>
</dbReference>
<keyword evidence="2" id="KW-1185">Reference proteome</keyword>
<organism evidence="1 2">
    <name type="scientific">Thelephora ganbajun</name>
    <name type="common">Ganba fungus</name>
    <dbReference type="NCBI Taxonomy" id="370292"/>
    <lineage>
        <taxon>Eukaryota</taxon>
        <taxon>Fungi</taxon>
        <taxon>Dikarya</taxon>
        <taxon>Basidiomycota</taxon>
        <taxon>Agaricomycotina</taxon>
        <taxon>Agaricomycetes</taxon>
        <taxon>Thelephorales</taxon>
        <taxon>Thelephoraceae</taxon>
        <taxon>Thelephora</taxon>
    </lineage>
</organism>
<gene>
    <name evidence="1" type="ORF">BDM02DRAFT_3111268</name>
</gene>
<reference evidence="1" key="1">
    <citation type="submission" date="2019-10" db="EMBL/GenBank/DDBJ databases">
        <authorList>
            <consortium name="DOE Joint Genome Institute"/>
            <person name="Kuo A."/>
            <person name="Miyauchi S."/>
            <person name="Kiss E."/>
            <person name="Drula E."/>
            <person name="Kohler A."/>
            <person name="Sanchez-Garcia M."/>
            <person name="Andreopoulos B."/>
            <person name="Barry K.W."/>
            <person name="Bonito G."/>
            <person name="Buee M."/>
            <person name="Carver A."/>
            <person name="Chen C."/>
            <person name="Cichocki N."/>
            <person name="Clum A."/>
            <person name="Culley D."/>
            <person name="Crous P.W."/>
            <person name="Fauchery L."/>
            <person name="Girlanda M."/>
            <person name="Hayes R."/>
            <person name="Keri Z."/>
            <person name="Labutti K."/>
            <person name="Lipzen A."/>
            <person name="Lombard V."/>
            <person name="Magnuson J."/>
            <person name="Maillard F."/>
            <person name="Morin E."/>
            <person name="Murat C."/>
            <person name="Nolan M."/>
            <person name="Ohm R."/>
            <person name="Pangilinan J."/>
            <person name="Pereira M."/>
            <person name="Perotto S."/>
            <person name="Peter M."/>
            <person name="Riley R."/>
            <person name="Sitrit Y."/>
            <person name="Stielow B."/>
            <person name="Szollosi G."/>
            <person name="Zifcakova L."/>
            <person name="Stursova M."/>
            <person name="Spatafora J.W."/>
            <person name="Tedersoo L."/>
            <person name="Vaario L.-M."/>
            <person name="Yamada A."/>
            <person name="Yan M."/>
            <person name="Wang P."/>
            <person name="Xu J."/>
            <person name="Bruns T."/>
            <person name="Baldrian P."/>
            <person name="Vilgalys R."/>
            <person name="Henrissat B."/>
            <person name="Grigoriev I.V."/>
            <person name="Hibbett D."/>
            <person name="Nagy L.G."/>
            <person name="Martin F.M."/>
        </authorList>
    </citation>
    <scope>NUCLEOTIDE SEQUENCE</scope>
    <source>
        <strain evidence="1">P2</strain>
    </source>
</reference>
<comment type="caution">
    <text evidence="1">The sequence shown here is derived from an EMBL/GenBank/DDBJ whole genome shotgun (WGS) entry which is preliminary data.</text>
</comment>
<accession>A0ACB6ZN66</accession>
<proteinExistence type="predicted"/>
<protein>
    <submittedName>
        <fullName evidence="1">Uncharacterized protein</fullName>
    </submittedName>
</protein>